<keyword evidence="2" id="KW-1185">Reference proteome</keyword>
<accession>A0ABN7I8S5</accession>
<gene>
    <name evidence="1" type="ORF">LMG28140_05346</name>
</gene>
<dbReference type="Proteomes" id="UP000598032">
    <property type="component" value="Unassembled WGS sequence"/>
</dbReference>
<organism evidence="1 2">
    <name type="scientific">Paraburkholderia metrosideri</name>
    <dbReference type="NCBI Taxonomy" id="580937"/>
    <lineage>
        <taxon>Bacteria</taxon>
        <taxon>Pseudomonadati</taxon>
        <taxon>Pseudomonadota</taxon>
        <taxon>Betaproteobacteria</taxon>
        <taxon>Burkholderiales</taxon>
        <taxon>Burkholderiaceae</taxon>
        <taxon>Paraburkholderia</taxon>
    </lineage>
</organism>
<name>A0ABN7I8S5_9BURK</name>
<dbReference type="RefSeq" id="WP_201645257.1">
    <property type="nucleotide sequence ID" value="NZ_CAJHCP010000013.1"/>
</dbReference>
<evidence type="ECO:0008006" key="3">
    <source>
        <dbReference type="Google" id="ProtNLM"/>
    </source>
</evidence>
<evidence type="ECO:0000313" key="1">
    <source>
        <dbReference type="EMBL" id="CAD6553645.1"/>
    </source>
</evidence>
<proteinExistence type="predicted"/>
<comment type="caution">
    <text evidence="1">The sequence shown here is derived from an EMBL/GenBank/DDBJ whole genome shotgun (WGS) entry which is preliminary data.</text>
</comment>
<reference evidence="1 2" key="1">
    <citation type="submission" date="2020-10" db="EMBL/GenBank/DDBJ databases">
        <authorList>
            <person name="Peeters C."/>
        </authorList>
    </citation>
    <scope>NUCLEOTIDE SEQUENCE [LARGE SCALE GENOMIC DNA]</scope>
    <source>
        <strain evidence="1 2">LMG 28140</strain>
    </source>
</reference>
<protein>
    <recommendedName>
        <fullName evidence="3">Glycosyltransferase</fullName>
    </recommendedName>
</protein>
<sequence>MTKIMQSIRIVQPEVRKSGCGVTDHSSVLLQSLRENGLCVERYSVPDIRSTRDVPVVPGDVWILQVSIYGFDRKGVPFWLPNFVRKAKRRGLRLIVYFHELWVLVAPRMSSAFWLSPLQKSICKQLVGLADYAFFNTDFSHAWGVEMIGDRAIYSPTFSNVGEPGKVRGWHERQNIAVVFGSEKARREVYESMAPILAEQLASKCIERVVDIGAQGTWLKDVADALMPHAFEIAGPLPAEEVSAKLRAAKWGLFNTPWGQASKSGVFAAYATHGVAPVSIFDNAGAYPVPTRYPLADEHFVTRESFRREPRGLDALSEAVGQRVFAGHVRSSQLVGKILEITA</sequence>
<evidence type="ECO:0000313" key="2">
    <source>
        <dbReference type="Proteomes" id="UP000598032"/>
    </source>
</evidence>
<dbReference type="EMBL" id="CAJHCP010000013">
    <property type="protein sequence ID" value="CAD6553645.1"/>
    <property type="molecule type" value="Genomic_DNA"/>
</dbReference>